<feature type="region of interest" description="Disordered" evidence="1">
    <location>
        <begin position="179"/>
        <end position="222"/>
    </location>
</feature>
<protein>
    <recommendedName>
        <fullName evidence="2">Transposase-associated domain-containing protein</fullName>
    </recommendedName>
</protein>
<dbReference type="InterPro" id="IPR029480">
    <property type="entry name" value="Transpos_assoc"/>
</dbReference>
<accession>A0AAD8RWU1</accession>
<reference evidence="3" key="1">
    <citation type="submission" date="2023-07" db="EMBL/GenBank/DDBJ databases">
        <title>A chromosome-level genome assembly of Lolium multiflorum.</title>
        <authorList>
            <person name="Chen Y."/>
            <person name="Copetti D."/>
            <person name="Kolliker R."/>
            <person name="Studer B."/>
        </authorList>
    </citation>
    <scope>NUCLEOTIDE SEQUENCE</scope>
    <source>
        <strain evidence="3">02402/16</strain>
        <tissue evidence="3">Leaf</tissue>
    </source>
</reference>
<feature type="region of interest" description="Disordered" evidence="1">
    <location>
        <begin position="1"/>
        <end position="61"/>
    </location>
</feature>
<gene>
    <name evidence="3" type="ORF">QYE76_005646</name>
</gene>
<evidence type="ECO:0000259" key="2">
    <source>
        <dbReference type="Pfam" id="PF13963"/>
    </source>
</evidence>
<feature type="compositionally biased region" description="Basic and acidic residues" evidence="1">
    <location>
        <begin position="355"/>
        <end position="364"/>
    </location>
</feature>
<comment type="caution">
    <text evidence="3">The sequence shown here is derived from an EMBL/GenBank/DDBJ whole genome shotgun (WGS) entry which is preliminary data.</text>
</comment>
<evidence type="ECO:0000256" key="1">
    <source>
        <dbReference type="SAM" id="MobiDB-lite"/>
    </source>
</evidence>
<feature type="domain" description="Transposase-associated" evidence="2">
    <location>
        <begin position="100"/>
        <end position="172"/>
    </location>
</feature>
<keyword evidence="4" id="KW-1185">Reference proteome</keyword>
<feature type="compositionally biased region" description="Low complexity" evidence="1">
    <location>
        <begin position="443"/>
        <end position="466"/>
    </location>
</feature>
<feature type="compositionally biased region" description="Low complexity" evidence="1">
    <location>
        <begin position="414"/>
        <end position="425"/>
    </location>
</feature>
<feature type="compositionally biased region" description="Acidic residues" evidence="1">
    <location>
        <begin position="179"/>
        <end position="220"/>
    </location>
</feature>
<dbReference type="PANTHER" id="PTHR10775:SF182">
    <property type="entry name" value="TRANSPOSON, EN_SPM-LIKE, TRANSPOSASE-ASSOCIATED DOMAIN PROTEIN-RELATED"/>
    <property type="match status" value="1"/>
</dbReference>
<name>A0AAD8RWU1_LOLMU</name>
<proteinExistence type="predicted"/>
<feature type="compositionally biased region" description="Polar residues" evidence="1">
    <location>
        <begin position="1"/>
        <end position="10"/>
    </location>
</feature>
<sequence>MTLPTGNASSVGVRHDPSLPRSSPPFSSPGIAAGQQHEHLHTGAGREAAAPHLHPRDPSMESFDPCSSHLILWFVDALQAGKGSGRSSIEQFSCADWMNRQWMYIDRRFDEFTAGLDNFMAVAKANKHGGFMYCPCVDCKNIVNYAHSSLIHSHLLRSGFMPSYYCWTKHGERGVMMEDNEEEEEDDDGYPNFPEYDDTAEGNEDNEVEDQEAPDEPADDDLGRAIADARRECETEKERLAFDKMIEDHNKLLYPTCEDGHKKLGSTLELLQWKAENGVTDSGFGKLLTIIKRKLPRGNELPASTYEAKKIVCPLGLDVQKIHACINDCILYRGEYENLDACPVCTALRYKIRRDDPGDVEGERPRKRVPAKGSLDPVGKTNRDQREHYKRNSFVSAEINPAETNSTAPPLPCPIARVAAAAHAAQPPPPHAPPAATPPPPRDGAASSPAARAPPRAVSAASSLRRQPPPSPPPQPPPSPRLSPQPAVAASCRPRLPSLSKR</sequence>
<feature type="compositionally biased region" description="Pro residues" evidence="1">
    <location>
        <begin position="467"/>
        <end position="483"/>
    </location>
</feature>
<dbReference type="PANTHER" id="PTHR10775">
    <property type="entry name" value="OS08G0208400 PROTEIN"/>
    <property type="match status" value="1"/>
</dbReference>
<evidence type="ECO:0000313" key="3">
    <source>
        <dbReference type="EMBL" id="KAK1631331.1"/>
    </source>
</evidence>
<dbReference type="AlphaFoldDB" id="A0AAD8RWU1"/>
<dbReference type="Pfam" id="PF13963">
    <property type="entry name" value="Transpos_assoc"/>
    <property type="match status" value="1"/>
</dbReference>
<feature type="region of interest" description="Disordered" evidence="1">
    <location>
        <begin position="355"/>
        <end position="502"/>
    </location>
</feature>
<dbReference type="EMBL" id="JAUUTY010000005">
    <property type="protein sequence ID" value="KAK1631331.1"/>
    <property type="molecule type" value="Genomic_DNA"/>
</dbReference>
<dbReference type="Proteomes" id="UP001231189">
    <property type="component" value="Unassembled WGS sequence"/>
</dbReference>
<organism evidence="3 4">
    <name type="scientific">Lolium multiflorum</name>
    <name type="common">Italian ryegrass</name>
    <name type="synonym">Lolium perenne subsp. multiflorum</name>
    <dbReference type="NCBI Taxonomy" id="4521"/>
    <lineage>
        <taxon>Eukaryota</taxon>
        <taxon>Viridiplantae</taxon>
        <taxon>Streptophyta</taxon>
        <taxon>Embryophyta</taxon>
        <taxon>Tracheophyta</taxon>
        <taxon>Spermatophyta</taxon>
        <taxon>Magnoliopsida</taxon>
        <taxon>Liliopsida</taxon>
        <taxon>Poales</taxon>
        <taxon>Poaceae</taxon>
        <taxon>BOP clade</taxon>
        <taxon>Pooideae</taxon>
        <taxon>Poodae</taxon>
        <taxon>Poeae</taxon>
        <taxon>Poeae Chloroplast Group 2 (Poeae type)</taxon>
        <taxon>Loliodinae</taxon>
        <taxon>Loliinae</taxon>
        <taxon>Lolium</taxon>
    </lineage>
</organism>
<evidence type="ECO:0000313" key="4">
    <source>
        <dbReference type="Proteomes" id="UP001231189"/>
    </source>
</evidence>
<feature type="compositionally biased region" description="Pro residues" evidence="1">
    <location>
        <begin position="426"/>
        <end position="442"/>
    </location>
</feature>